<evidence type="ECO:0000313" key="3">
    <source>
        <dbReference type="EMBL" id="KTF07448.1"/>
    </source>
</evidence>
<dbReference type="Gene3D" id="3.40.50.300">
    <property type="entry name" value="P-loop containing nucleotide triphosphate hydrolases"/>
    <property type="match status" value="1"/>
</dbReference>
<keyword evidence="1" id="KW-0813">Transport</keyword>
<dbReference type="Pfam" id="PF00005">
    <property type="entry name" value="ABC_tran"/>
    <property type="match status" value="1"/>
</dbReference>
<evidence type="ECO:0000259" key="2">
    <source>
        <dbReference type="Pfam" id="PF00005"/>
    </source>
</evidence>
<dbReference type="InterPro" id="IPR003439">
    <property type="entry name" value="ABC_transporter-like_ATP-bd"/>
</dbReference>
<dbReference type="GO" id="GO:0005524">
    <property type="term" value="F:ATP binding"/>
    <property type="evidence" value="ECO:0007669"/>
    <property type="project" value="InterPro"/>
</dbReference>
<accession>A0A1B6NVQ7</accession>
<feature type="domain" description="ABC transporter" evidence="2">
    <location>
        <begin position="37"/>
        <end position="113"/>
    </location>
</feature>
<dbReference type="InterPro" id="IPR027417">
    <property type="entry name" value="P-loop_NTPase"/>
</dbReference>
<dbReference type="InterPro" id="IPR050093">
    <property type="entry name" value="ABC_SmlMolc_Importer"/>
</dbReference>
<name>A0A1B6NVQ7_9ZZZZ</name>
<feature type="non-terminal residue" evidence="3">
    <location>
        <position position="115"/>
    </location>
</feature>
<reference evidence="3" key="1">
    <citation type="submission" date="2013-11" db="EMBL/GenBank/DDBJ databases">
        <title>Microbial diversity, functional groups and degradation webs in Northern and Southern Mediterranean and Red Sea marine crude oil polluted sites.</title>
        <authorList>
            <person name="Daffonchio D."/>
            <person name="Mapelli F."/>
            <person name="Ferrer M."/>
            <person name="Richter M."/>
            <person name="Cherif A."/>
            <person name="Malkawi H.I."/>
            <person name="Yakimov M.M."/>
            <person name="Abdel-Fattah Y.R."/>
            <person name="Blaghen M."/>
            <person name="Golyshin P.N."/>
            <person name="Kalogerakis N."/>
            <person name="Boon N."/>
            <person name="Magagnini M."/>
            <person name="Fava F."/>
        </authorList>
    </citation>
    <scope>NUCLEOTIDE SEQUENCE</scope>
</reference>
<gene>
    <name evidence="3" type="ORF">MGSAQ_001056</name>
</gene>
<dbReference type="SUPFAM" id="SSF52540">
    <property type="entry name" value="P-loop containing nucleoside triphosphate hydrolases"/>
    <property type="match status" value="1"/>
</dbReference>
<organism evidence="3">
    <name type="scientific">marine sediment metagenome</name>
    <dbReference type="NCBI Taxonomy" id="412755"/>
    <lineage>
        <taxon>unclassified sequences</taxon>
        <taxon>metagenomes</taxon>
        <taxon>ecological metagenomes</taxon>
    </lineage>
</organism>
<sequence length="115" mass="12473">MTDPSPSTHKTSASPQNDKTLLQLNGIKKTYDQTEVLKDINLDIKHGEFLTLLGPSGCGKTTLLRLIAGFEQPNAGTIYLDGVQMAGLSADKRPVNTVFQQYALFPHMSVAQNVA</sequence>
<dbReference type="PANTHER" id="PTHR42781">
    <property type="entry name" value="SPERMIDINE/PUTRESCINE IMPORT ATP-BINDING PROTEIN POTA"/>
    <property type="match status" value="1"/>
</dbReference>
<protein>
    <submittedName>
        <fullName evidence="3">Putrescine/spermidine ABC transporter ATPase protein</fullName>
    </submittedName>
</protein>
<dbReference type="PANTHER" id="PTHR42781:SF4">
    <property type="entry name" value="SPERMIDINE_PUTRESCINE IMPORT ATP-BINDING PROTEIN POTA"/>
    <property type="match status" value="1"/>
</dbReference>
<dbReference type="GO" id="GO:0016887">
    <property type="term" value="F:ATP hydrolysis activity"/>
    <property type="evidence" value="ECO:0007669"/>
    <property type="project" value="InterPro"/>
</dbReference>
<comment type="caution">
    <text evidence="3">The sequence shown here is derived from an EMBL/GenBank/DDBJ whole genome shotgun (WGS) entry which is preliminary data.</text>
</comment>
<dbReference type="EMBL" id="AYSL01000534">
    <property type="protein sequence ID" value="KTF07448.1"/>
    <property type="molecule type" value="Genomic_DNA"/>
</dbReference>
<evidence type="ECO:0000256" key="1">
    <source>
        <dbReference type="ARBA" id="ARBA00022448"/>
    </source>
</evidence>
<proteinExistence type="predicted"/>
<dbReference type="AlphaFoldDB" id="A0A1B6NVQ7"/>